<feature type="compositionally biased region" description="Low complexity" evidence="1">
    <location>
        <begin position="209"/>
        <end position="223"/>
    </location>
</feature>
<dbReference type="InParanoid" id="B0W5J4"/>
<evidence type="ECO:0000313" key="5">
    <source>
        <dbReference type="Proteomes" id="UP000002320"/>
    </source>
</evidence>
<protein>
    <submittedName>
        <fullName evidence="3 4">Uncharacterized protein</fullName>
    </submittedName>
</protein>
<feature type="signal peptide" evidence="2">
    <location>
        <begin position="1"/>
        <end position="16"/>
    </location>
</feature>
<sequence length="245" mass="26297">MYKIVALFVALCGVSAAYTIPMRNAIMYYRQAMPYMAPQQAMYGFHYQNQQLQNQRRSAGVSAFAAGNTIATGTYLKDCQNSDVESAELPVQADQSVQSVAEAFPEEAYPAEADAPQYDVPAVHEIEEPLAEEPQAAPVAPVVIPDQKKKVTVQLESAEEDEEEVFVGRRGARPALPNTYFPINFGSTNGGAIAIANSYSTGKGGSAHSTATAYGSPAAAASADLKKTPVAQLKKKPAKLRARKY</sequence>
<feature type="compositionally biased region" description="Basic residues" evidence="1">
    <location>
        <begin position="233"/>
        <end position="245"/>
    </location>
</feature>
<evidence type="ECO:0000313" key="4">
    <source>
        <dbReference type="EnsemblMetazoa" id="CPIJ002309-PA"/>
    </source>
</evidence>
<feature type="region of interest" description="Disordered" evidence="1">
    <location>
        <begin position="201"/>
        <end position="245"/>
    </location>
</feature>
<organism>
    <name type="scientific">Culex quinquefasciatus</name>
    <name type="common">Southern house mosquito</name>
    <name type="synonym">Culex pungens</name>
    <dbReference type="NCBI Taxonomy" id="7176"/>
    <lineage>
        <taxon>Eukaryota</taxon>
        <taxon>Metazoa</taxon>
        <taxon>Ecdysozoa</taxon>
        <taxon>Arthropoda</taxon>
        <taxon>Hexapoda</taxon>
        <taxon>Insecta</taxon>
        <taxon>Pterygota</taxon>
        <taxon>Neoptera</taxon>
        <taxon>Endopterygota</taxon>
        <taxon>Diptera</taxon>
        <taxon>Nematocera</taxon>
        <taxon>Culicoidea</taxon>
        <taxon>Culicidae</taxon>
        <taxon>Culicinae</taxon>
        <taxon>Culicini</taxon>
        <taxon>Culex</taxon>
        <taxon>Culex</taxon>
    </lineage>
</organism>
<dbReference type="OrthoDB" id="6627608at2759"/>
<dbReference type="eggNOG" id="ENOG502SEG8">
    <property type="taxonomic scope" value="Eukaryota"/>
</dbReference>
<dbReference type="EMBL" id="DS231843">
    <property type="protein sequence ID" value="EDS35477.1"/>
    <property type="molecule type" value="Genomic_DNA"/>
</dbReference>
<feature type="chain" id="PRO_5014566497" evidence="2">
    <location>
        <begin position="17"/>
        <end position="245"/>
    </location>
</feature>
<dbReference type="OMA" id="APQQRFM"/>
<dbReference type="Proteomes" id="UP000002320">
    <property type="component" value="Unassembled WGS sequence"/>
</dbReference>
<dbReference type="VEuPathDB" id="VectorBase:CPIJ002309"/>
<evidence type="ECO:0000256" key="2">
    <source>
        <dbReference type="SAM" id="SignalP"/>
    </source>
</evidence>
<reference evidence="4" key="2">
    <citation type="submission" date="2021-02" db="UniProtKB">
        <authorList>
            <consortium name="EnsemblMetazoa"/>
        </authorList>
    </citation>
    <scope>IDENTIFICATION</scope>
    <source>
        <strain evidence="4">JHB</strain>
    </source>
</reference>
<dbReference type="HOGENOM" id="CLU_1181035_0_0_1"/>
<accession>B0W5J4</accession>
<dbReference type="STRING" id="7176.B0W5J4"/>
<dbReference type="KEGG" id="cqu:CpipJ_CPIJ002309"/>
<dbReference type="VEuPathDB" id="VectorBase:CQUJHB008958"/>
<keyword evidence="2" id="KW-0732">Signal</keyword>
<evidence type="ECO:0000256" key="1">
    <source>
        <dbReference type="SAM" id="MobiDB-lite"/>
    </source>
</evidence>
<dbReference type="EnsemblMetazoa" id="CPIJ002309-RA">
    <property type="protein sequence ID" value="CPIJ002309-PA"/>
    <property type="gene ID" value="CPIJ002309"/>
</dbReference>
<name>B0W5J4_CULQU</name>
<proteinExistence type="predicted"/>
<evidence type="ECO:0000313" key="3">
    <source>
        <dbReference type="EMBL" id="EDS35477.1"/>
    </source>
</evidence>
<dbReference type="AlphaFoldDB" id="B0W5J4"/>
<reference evidence="3" key="1">
    <citation type="submission" date="2007-03" db="EMBL/GenBank/DDBJ databases">
        <title>Annotation of Culex pipiens quinquefasciatus.</title>
        <authorList>
            <consortium name="The Broad Institute Genome Sequencing Platform"/>
            <person name="Atkinson P.W."/>
            <person name="Hemingway J."/>
            <person name="Christensen B.M."/>
            <person name="Higgs S."/>
            <person name="Kodira C."/>
            <person name="Hannick L."/>
            <person name="Megy K."/>
            <person name="O'Leary S."/>
            <person name="Pearson M."/>
            <person name="Haas B.J."/>
            <person name="Mauceli E."/>
            <person name="Wortman J.R."/>
            <person name="Lee N.H."/>
            <person name="Guigo R."/>
            <person name="Stanke M."/>
            <person name="Alvarado L."/>
            <person name="Amedeo P."/>
            <person name="Antoine C.H."/>
            <person name="Arensburger P."/>
            <person name="Bidwell S.L."/>
            <person name="Crawford M."/>
            <person name="Camaro F."/>
            <person name="Devon K."/>
            <person name="Engels R."/>
            <person name="Hammond M."/>
            <person name="Howarth C."/>
            <person name="Koehrsen M."/>
            <person name="Lawson D."/>
            <person name="Montgomery P."/>
            <person name="Nene V."/>
            <person name="Nusbaum C."/>
            <person name="Puiu D."/>
            <person name="Romero-Severson J."/>
            <person name="Severson D.W."/>
            <person name="Shumway M."/>
            <person name="Sisk P."/>
            <person name="Stolte C."/>
            <person name="Zeng Q."/>
            <person name="Eisenstadt E."/>
            <person name="Fraser-Liggett C."/>
            <person name="Strausberg R."/>
            <person name="Galagan J."/>
            <person name="Birren B."/>
            <person name="Collins F.H."/>
        </authorList>
    </citation>
    <scope>NUCLEOTIDE SEQUENCE [LARGE SCALE GENOMIC DNA]</scope>
    <source>
        <strain evidence="3">JHB</strain>
    </source>
</reference>
<keyword evidence="5" id="KW-1185">Reference proteome</keyword>
<gene>
    <name evidence="4" type="primary">6033544</name>
    <name evidence="3" type="ORF">CpipJ_CPIJ002309</name>
</gene>